<keyword evidence="3" id="KW-1185">Reference proteome</keyword>
<evidence type="ECO:0000256" key="1">
    <source>
        <dbReference type="SAM" id="MobiDB-lite"/>
    </source>
</evidence>
<name>A0ABV7SUY6_9SPHN</name>
<evidence type="ECO:0000313" key="2">
    <source>
        <dbReference type="EMBL" id="MFC3579130.1"/>
    </source>
</evidence>
<comment type="caution">
    <text evidence="2">The sequence shown here is derived from an EMBL/GenBank/DDBJ whole genome shotgun (WGS) entry which is preliminary data.</text>
</comment>
<proteinExistence type="predicted"/>
<feature type="compositionally biased region" description="Basic residues" evidence="1">
    <location>
        <begin position="179"/>
        <end position="201"/>
    </location>
</feature>
<reference evidence="3" key="1">
    <citation type="journal article" date="2019" name="Int. J. Syst. Evol. Microbiol.">
        <title>The Global Catalogue of Microorganisms (GCM) 10K type strain sequencing project: providing services to taxonomists for standard genome sequencing and annotation.</title>
        <authorList>
            <consortium name="The Broad Institute Genomics Platform"/>
            <consortium name="The Broad Institute Genome Sequencing Center for Infectious Disease"/>
            <person name="Wu L."/>
            <person name="Ma J."/>
        </authorList>
    </citation>
    <scope>NUCLEOTIDE SEQUENCE [LARGE SCALE GENOMIC DNA]</scope>
    <source>
        <strain evidence="3">KCTC 42739</strain>
    </source>
</reference>
<evidence type="ECO:0000313" key="3">
    <source>
        <dbReference type="Proteomes" id="UP001595713"/>
    </source>
</evidence>
<feature type="region of interest" description="Disordered" evidence="1">
    <location>
        <begin position="142"/>
        <end position="201"/>
    </location>
</feature>
<dbReference type="Proteomes" id="UP001595713">
    <property type="component" value="Unassembled WGS sequence"/>
</dbReference>
<protein>
    <submittedName>
        <fullName evidence="2">Uncharacterized protein</fullName>
    </submittedName>
</protein>
<sequence length="201" mass="21408">MLFNLGKPEPVTHELIPARGKAPAVKVTFNAQPSALSLRAARRAVAEIMREHGDDGMERAGDAFSAALIRHNILSWEGIGSAASDDDLPIAPTHDRELRDEEGNVTGVEVGTISAFLAEPRLFEAADREYVMPWTQLDAEKNGLAPSLNGTSEGETPEADTAISSATLESSGAVMTKKPALRHARTTGTKPARKRAKASGK</sequence>
<gene>
    <name evidence="2" type="ORF">ACFONA_03045</name>
</gene>
<dbReference type="RefSeq" id="WP_261295917.1">
    <property type="nucleotide sequence ID" value="NZ_JANQBK010000023.1"/>
</dbReference>
<dbReference type="EMBL" id="JBHRXP010000001">
    <property type="protein sequence ID" value="MFC3579130.1"/>
    <property type="molecule type" value="Genomic_DNA"/>
</dbReference>
<accession>A0ABV7SUY6</accession>
<organism evidence="2 3">
    <name type="scientific">Sphingomonas hylomeconis</name>
    <dbReference type="NCBI Taxonomy" id="1395958"/>
    <lineage>
        <taxon>Bacteria</taxon>
        <taxon>Pseudomonadati</taxon>
        <taxon>Pseudomonadota</taxon>
        <taxon>Alphaproteobacteria</taxon>
        <taxon>Sphingomonadales</taxon>
        <taxon>Sphingomonadaceae</taxon>
        <taxon>Sphingomonas</taxon>
    </lineage>
</organism>